<organism evidence="2 3">
    <name type="scientific">Lactobacillus crispatus FB077-07</name>
    <dbReference type="NCBI Taxonomy" id="883092"/>
    <lineage>
        <taxon>Bacteria</taxon>
        <taxon>Bacillati</taxon>
        <taxon>Bacillota</taxon>
        <taxon>Bacilli</taxon>
        <taxon>Lactobacillales</taxon>
        <taxon>Lactobacillaceae</taxon>
        <taxon>Lactobacillus</taxon>
    </lineage>
</organism>
<name>K1MTW6_9LACO</name>
<dbReference type="PATRIC" id="fig|883092.3.peg.875"/>
<dbReference type="EMBL" id="AGZG01000046">
    <property type="protein sequence ID" value="EKB70971.1"/>
    <property type="molecule type" value="Genomic_DNA"/>
</dbReference>
<protein>
    <recommendedName>
        <fullName evidence="1">Transposase IS30-like HTH domain-containing protein</fullName>
    </recommendedName>
</protein>
<evidence type="ECO:0000259" key="1">
    <source>
        <dbReference type="Pfam" id="PF13936"/>
    </source>
</evidence>
<gene>
    <name evidence="2" type="ORF">HMPREF9249_00882</name>
</gene>
<dbReference type="Proteomes" id="UP000004722">
    <property type="component" value="Unassembled WGS sequence"/>
</dbReference>
<dbReference type="HOGENOM" id="CLU_035706_11_4_9"/>
<evidence type="ECO:0000313" key="3">
    <source>
        <dbReference type="Proteomes" id="UP000004722"/>
    </source>
</evidence>
<sequence length="76" mass="8579">MTNSNSSISKHYHQLNSEQRGQIQALLDSGITSCNAIAQEVGCHKSTISREIRRGSVLQRDSSYVLYEHYYCTNLS</sequence>
<proteinExistence type="predicted"/>
<dbReference type="InterPro" id="IPR025246">
    <property type="entry name" value="IS30-like_HTH"/>
</dbReference>
<dbReference type="Gene3D" id="1.10.10.60">
    <property type="entry name" value="Homeodomain-like"/>
    <property type="match status" value="1"/>
</dbReference>
<comment type="caution">
    <text evidence="2">The sequence shown here is derived from an EMBL/GenBank/DDBJ whole genome shotgun (WGS) entry which is preliminary data.</text>
</comment>
<dbReference type="Pfam" id="PF13936">
    <property type="entry name" value="HTH_38"/>
    <property type="match status" value="1"/>
</dbReference>
<reference evidence="2 3" key="1">
    <citation type="submission" date="2012-07" db="EMBL/GenBank/DDBJ databases">
        <title>The Genome Sequence of Lactobacillus crispatus FB077-07.</title>
        <authorList>
            <consortium name="The Broad Institute Genome Sequencing Platform"/>
            <person name="Earl A."/>
            <person name="Ward D."/>
            <person name="Feldgarden M."/>
            <person name="Gevers D."/>
            <person name="Saerens B."/>
            <person name="Vaneechoutte M."/>
            <person name="Walker B."/>
            <person name="Young S.K."/>
            <person name="Zeng Q."/>
            <person name="Gargeya S."/>
            <person name="Fitzgerald M."/>
            <person name="Haas B."/>
            <person name="Abouelleil A."/>
            <person name="Alvarado L."/>
            <person name="Arachchi H.M."/>
            <person name="Berlin A.M."/>
            <person name="Chapman S.B."/>
            <person name="Goldberg J."/>
            <person name="Griggs A."/>
            <person name="Gujja S."/>
            <person name="Hansen M."/>
            <person name="Howarth C."/>
            <person name="Imamovic A."/>
            <person name="Larimer J."/>
            <person name="McCowen C."/>
            <person name="Montmayeur A."/>
            <person name="Murphy C."/>
            <person name="Neiman D."/>
            <person name="Pearson M."/>
            <person name="Priest M."/>
            <person name="Roberts A."/>
            <person name="Saif S."/>
            <person name="Shea T."/>
            <person name="Sisk P."/>
            <person name="Sykes S."/>
            <person name="Wortman J."/>
            <person name="Nusbaum C."/>
            <person name="Birren B."/>
        </authorList>
    </citation>
    <scope>NUCLEOTIDE SEQUENCE [LARGE SCALE GENOMIC DNA]</scope>
    <source>
        <strain evidence="2 3">FB077-07</strain>
    </source>
</reference>
<feature type="domain" description="Transposase IS30-like HTH" evidence="1">
    <location>
        <begin position="11"/>
        <end position="55"/>
    </location>
</feature>
<dbReference type="AlphaFoldDB" id="K1MTW6"/>
<accession>K1MTW6</accession>
<evidence type="ECO:0000313" key="2">
    <source>
        <dbReference type="EMBL" id="EKB70971.1"/>
    </source>
</evidence>